<name>A0A8S5T5B2_9CAUD</name>
<proteinExistence type="predicted"/>
<dbReference type="EMBL" id="BK032744">
    <property type="protein sequence ID" value="DAF57962.1"/>
    <property type="molecule type" value="Genomic_DNA"/>
</dbReference>
<evidence type="ECO:0000313" key="1">
    <source>
        <dbReference type="EMBL" id="DAF57962.1"/>
    </source>
</evidence>
<reference evidence="1" key="1">
    <citation type="journal article" date="2021" name="Proc. Natl. Acad. Sci. U.S.A.">
        <title>A Catalog of Tens of Thousands of Viruses from Human Metagenomes Reveals Hidden Associations with Chronic Diseases.</title>
        <authorList>
            <person name="Tisza M.J."/>
            <person name="Buck C.B."/>
        </authorList>
    </citation>
    <scope>NUCLEOTIDE SEQUENCE</scope>
    <source>
        <strain evidence="1">Ctfbh2</strain>
    </source>
</reference>
<protein>
    <submittedName>
        <fullName evidence="1">Uncharacterized protein</fullName>
    </submittedName>
</protein>
<sequence length="108" mass="12554">MRKIKKGKVNKAVMAAVARNYDRLKRLCAVGVHGIYGGEGFEDIFQDTVLYVIQDSASATLQSDDQIVEHFLYRFNMIKFQRINDDKERREVEYADYKQRKEKDGSEG</sequence>
<organism evidence="1">
    <name type="scientific">Siphoviridae sp. ctfbh2</name>
    <dbReference type="NCBI Taxonomy" id="2827909"/>
    <lineage>
        <taxon>Viruses</taxon>
        <taxon>Duplodnaviria</taxon>
        <taxon>Heunggongvirae</taxon>
        <taxon>Uroviricota</taxon>
        <taxon>Caudoviricetes</taxon>
    </lineage>
</organism>
<accession>A0A8S5T5B2</accession>